<name>A0A1C3WVQ7_9HYPH</name>
<dbReference type="AlphaFoldDB" id="A0A1C3WVQ7"/>
<organism evidence="1 2">
    <name type="scientific">Rhizobium multihospitium</name>
    <dbReference type="NCBI Taxonomy" id="410764"/>
    <lineage>
        <taxon>Bacteria</taxon>
        <taxon>Pseudomonadati</taxon>
        <taxon>Pseudomonadota</taxon>
        <taxon>Alphaproteobacteria</taxon>
        <taxon>Hyphomicrobiales</taxon>
        <taxon>Rhizobiaceae</taxon>
        <taxon>Rhizobium/Agrobacterium group</taxon>
        <taxon>Rhizobium</taxon>
    </lineage>
</organism>
<dbReference type="EMBL" id="FMAG01000008">
    <property type="protein sequence ID" value="SCB44117.1"/>
    <property type="molecule type" value="Genomic_DNA"/>
</dbReference>
<keyword evidence="2" id="KW-1185">Reference proteome</keyword>
<evidence type="ECO:0000313" key="2">
    <source>
        <dbReference type="Proteomes" id="UP000199101"/>
    </source>
</evidence>
<dbReference type="RefSeq" id="WP_208603569.1">
    <property type="nucleotide sequence ID" value="NZ_FMAG01000008.1"/>
</dbReference>
<reference evidence="2" key="1">
    <citation type="submission" date="2016-08" db="EMBL/GenBank/DDBJ databases">
        <authorList>
            <person name="Varghese N."/>
            <person name="Submissions Spin"/>
        </authorList>
    </citation>
    <scope>NUCLEOTIDE SEQUENCE [LARGE SCALE GENOMIC DNA]</scope>
    <source>
        <strain evidence="2">HAMBI 2975</strain>
    </source>
</reference>
<accession>A0A1C3WVQ7</accession>
<protein>
    <submittedName>
        <fullName evidence="1">Uncharacterized protein</fullName>
    </submittedName>
</protein>
<evidence type="ECO:0000313" key="1">
    <source>
        <dbReference type="EMBL" id="SCB44117.1"/>
    </source>
</evidence>
<sequence>MTATDHGLQWDLESSGDALVGACECEAPSMTFRDELVRIALAWQDAYGIAPSITSAVSEYDAAVTLLGMSEKEYGASMKLATAVGRGFDFQFKGERFQIKANRPSGKPGSAVTLVPKVRNYDWDQLIWILYNRDYEIQEAWKWPREAYQREMHRLPRISPSHMRRGLPLY</sequence>
<dbReference type="Proteomes" id="UP000199101">
    <property type="component" value="Unassembled WGS sequence"/>
</dbReference>
<proteinExistence type="predicted"/>
<gene>
    <name evidence="1" type="ORF">GA0061103_6407</name>
</gene>